<keyword evidence="1" id="KW-1133">Transmembrane helix</keyword>
<name>A0AAI9C4F4_STEMA</name>
<organism evidence="3 4">
    <name type="scientific">Stenotrophomonas maltophilia</name>
    <name type="common">Pseudomonas maltophilia</name>
    <name type="synonym">Xanthomonas maltophilia</name>
    <dbReference type="NCBI Taxonomy" id="40324"/>
    <lineage>
        <taxon>Bacteria</taxon>
        <taxon>Pseudomonadati</taxon>
        <taxon>Pseudomonadota</taxon>
        <taxon>Gammaproteobacteria</taxon>
        <taxon>Lysobacterales</taxon>
        <taxon>Lysobacteraceae</taxon>
        <taxon>Stenotrophomonas</taxon>
        <taxon>Stenotrophomonas maltophilia group</taxon>
    </lineage>
</organism>
<dbReference type="Pfam" id="PF20455">
    <property type="entry name" value="DUF6708"/>
    <property type="match status" value="1"/>
</dbReference>
<dbReference type="Proteomes" id="UP001218208">
    <property type="component" value="Unassembled WGS sequence"/>
</dbReference>
<evidence type="ECO:0000259" key="2">
    <source>
        <dbReference type="Pfam" id="PF20455"/>
    </source>
</evidence>
<reference evidence="3" key="1">
    <citation type="submission" date="2022-07" db="EMBL/GenBank/DDBJ databases">
        <authorList>
            <consortium name="DAFM: The Division of Animal and Food Microbiology"/>
        </authorList>
    </citation>
    <scope>NUCLEOTIDE SEQUENCE</scope>
    <source>
        <strain evidence="3">19MO01SH01-2</strain>
    </source>
</reference>
<comment type="caution">
    <text evidence="3">The sequence shown here is derived from an EMBL/GenBank/DDBJ whole genome shotgun (WGS) entry which is preliminary data.</text>
</comment>
<sequence>MTGSSKRSGNVAIGEWEQDEPFFDAELAKLRSKGRAQVGVAQPRRILSGTDGVSVHTSPSSSDAVLAVYENGVVVSGLRGASSLSVLAWFGLIPSFCMILIGVYCAHLIIRLGEGFVQEPGLALGIGFAGLFGFFFGFSTFSVLFRGLVLMPSDFPVIFNRKTRDVWVSVPRMPSFFRIFELHPVTFERHSWARLHPRVYRIFEFTPGMSSARWAYILTLVFGSEGDPAKVVSEVNIGFKGWGDDFELLQLWEHIRRYMNDAGPALDQGEKFKTFSTGRLPKFPDEAMAALGRKLSEAEAWAAPKA</sequence>
<feature type="transmembrane region" description="Helical" evidence="1">
    <location>
        <begin position="122"/>
        <end position="145"/>
    </location>
</feature>
<dbReference type="RefSeq" id="WP_162622065.1">
    <property type="nucleotide sequence ID" value="NZ_CP029773.1"/>
</dbReference>
<accession>A0AAI9C4F4</accession>
<proteinExistence type="predicted"/>
<keyword evidence="1" id="KW-0472">Membrane</keyword>
<gene>
    <name evidence="3" type="ORF">QEG23_003349</name>
</gene>
<dbReference type="AlphaFoldDB" id="A0AAI9C4F4"/>
<feature type="transmembrane region" description="Helical" evidence="1">
    <location>
        <begin position="86"/>
        <end position="110"/>
    </location>
</feature>
<feature type="domain" description="DUF6708" evidence="2">
    <location>
        <begin position="141"/>
        <end position="265"/>
    </location>
</feature>
<keyword evidence="1" id="KW-0812">Transmembrane</keyword>
<evidence type="ECO:0000313" key="3">
    <source>
        <dbReference type="EMBL" id="EKT4093808.1"/>
    </source>
</evidence>
<dbReference type="EMBL" id="ABLOJW010000020">
    <property type="protein sequence ID" value="EKT4093808.1"/>
    <property type="molecule type" value="Genomic_DNA"/>
</dbReference>
<evidence type="ECO:0000313" key="4">
    <source>
        <dbReference type="Proteomes" id="UP001218208"/>
    </source>
</evidence>
<dbReference type="InterPro" id="IPR046554">
    <property type="entry name" value="DUF6708"/>
</dbReference>
<protein>
    <recommendedName>
        <fullName evidence="2">DUF6708 domain-containing protein</fullName>
    </recommendedName>
</protein>
<evidence type="ECO:0000256" key="1">
    <source>
        <dbReference type="SAM" id="Phobius"/>
    </source>
</evidence>